<dbReference type="GO" id="GO:0004252">
    <property type="term" value="F:serine-type endopeptidase activity"/>
    <property type="evidence" value="ECO:0007669"/>
    <property type="project" value="InterPro"/>
</dbReference>
<dbReference type="GO" id="GO:0006515">
    <property type="term" value="P:protein quality control for misfolded or incompletely synthesized proteins"/>
    <property type="evidence" value="ECO:0007669"/>
    <property type="project" value="TreeGrafter"/>
</dbReference>
<proteinExistence type="predicted"/>
<dbReference type="InterPro" id="IPR027065">
    <property type="entry name" value="Lon_Prtase"/>
</dbReference>
<evidence type="ECO:0000259" key="1">
    <source>
        <dbReference type="SMART" id="SM00382"/>
    </source>
</evidence>
<dbReference type="Pfam" id="PF00004">
    <property type="entry name" value="AAA"/>
    <property type="match status" value="1"/>
</dbReference>
<comment type="caution">
    <text evidence="2">The sequence shown here is derived from an EMBL/GenBank/DDBJ whole genome shotgun (WGS) entry which is preliminary data.</text>
</comment>
<dbReference type="GO" id="GO:0004176">
    <property type="term" value="F:ATP-dependent peptidase activity"/>
    <property type="evidence" value="ECO:0007669"/>
    <property type="project" value="InterPro"/>
</dbReference>
<dbReference type="PANTHER" id="PTHR43718:SF2">
    <property type="entry name" value="LON PROTEASE HOMOLOG, MITOCHONDRIAL"/>
    <property type="match status" value="1"/>
</dbReference>
<dbReference type="GO" id="GO:0003697">
    <property type="term" value="F:single-stranded DNA binding"/>
    <property type="evidence" value="ECO:0007669"/>
    <property type="project" value="TreeGrafter"/>
</dbReference>
<organism evidence="2 3">
    <name type="scientific">Burkholderia ubonensis</name>
    <dbReference type="NCBI Taxonomy" id="101571"/>
    <lineage>
        <taxon>Bacteria</taxon>
        <taxon>Pseudomonadati</taxon>
        <taxon>Pseudomonadota</taxon>
        <taxon>Betaproteobacteria</taxon>
        <taxon>Burkholderiales</taxon>
        <taxon>Burkholderiaceae</taxon>
        <taxon>Burkholderia</taxon>
        <taxon>Burkholderia cepacia complex</taxon>
    </lineage>
</organism>
<dbReference type="GO" id="GO:0016887">
    <property type="term" value="F:ATP hydrolysis activity"/>
    <property type="evidence" value="ECO:0007669"/>
    <property type="project" value="InterPro"/>
</dbReference>
<dbReference type="GO" id="GO:0051131">
    <property type="term" value="P:chaperone-mediated protein complex assembly"/>
    <property type="evidence" value="ECO:0007669"/>
    <property type="project" value="TreeGrafter"/>
</dbReference>
<sequence>MTLFDVSEVEKAMNGLESQSSNSDGLRRVYKKMLESGPQRWVCKPASAAPLEQVMDDCPNFRGVLEDLSNHIELAVVNKRGLAMIPVLLAGAPGVGKTHFAKQLAKSLGLSYQFLSMGTMSAGWVLGGSAPTWSGARHGKIAASLIEGDFGNPLYLLDELDKTGGDSRFDPYGALLQLLERDTAQHFKDEYLDVSINASAIVWVATANDISLIPDYILSRMAVYEVPAPSQDEAFYIAQRIYDGLRAELDWAFEPELPAALYDLVTEIAPRDMRKKLLDAMACAVRGKRTQLLAAHIKATHVKQARSIGFTA</sequence>
<dbReference type="InterPro" id="IPR003959">
    <property type="entry name" value="ATPase_AAA_core"/>
</dbReference>
<accession>A0A119HFP1</accession>
<gene>
    <name evidence="2" type="ORF">WL29_23055</name>
</gene>
<dbReference type="Gene3D" id="3.40.50.300">
    <property type="entry name" value="P-loop containing nucleotide triphosphate hydrolases"/>
    <property type="match status" value="1"/>
</dbReference>
<dbReference type="SUPFAM" id="SSF52540">
    <property type="entry name" value="P-loop containing nucleoside triphosphate hydrolases"/>
    <property type="match status" value="1"/>
</dbReference>
<dbReference type="InterPro" id="IPR027417">
    <property type="entry name" value="P-loop_NTPase"/>
</dbReference>
<dbReference type="AlphaFoldDB" id="A0A119HFP1"/>
<name>A0A119HFP1_9BURK</name>
<evidence type="ECO:0000313" key="3">
    <source>
        <dbReference type="Proteomes" id="UP000060630"/>
    </source>
</evidence>
<dbReference type="EMBL" id="LPHD01000049">
    <property type="protein sequence ID" value="KWA84242.1"/>
    <property type="molecule type" value="Genomic_DNA"/>
</dbReference>
<dbReference type="PANTHER" id="PTHR43718">
    <property type="entry name" value="LON PROTEASE"/>
    <property type="match status" value="1"/>
</dbReference>
<dbReference type="InterPro" id="IPR003593">
    <property type="entry name" value="AAA+_ATPase"/>
</dbReference>
<dbReference type="GO" id="GO:0005524">
    <property type="term" value="F:ATP binding"/>
    <property type="evidence" value="ECO:0007669"/>
    <property type="project" value="InterPro"/>
</dbReference>
<dbReference type="SMART" id="SM00382">
    <property type="entry name" value="AAA"/>
    <property type="match status" value="1"/>
</dbReference>
<reference evidence="2 3" key="1">
    <citation type="submission" date="2015-11" db="EMBL/GenBank/DDBJ databases">
        <title>Expanding the genomic diversity of Burkholderia species for the development of highly accurate diagnostics.</title>
        <authorList>
            <person name="Sahl J."/>
            <person name="Keim P."/>
            <person name="Wagner D."/>
        </authorList>
    </citation>
    <scope>NUCLEOTIDE SEQUENCE [LARGE SCALE GENOMIC DNA]</scope>
    <source>
        <strain evidence="2 3">MSMB2087WGS</strain>
    </source>
</reference>
<evidence type="ECO:0000313" key="2">
    <source>
        <dbReference type="EMBL" id="KWA84242.1"/>
    </source>
</evidence>
<dbReference type="GO" id="GO:0007005">
    <property type="term" value="P:mitochondrion organization"/>
    <property type="evidence" value="ECO:0007669"/>
    <property type="project" value="TreeGrafter"/>
</dbReference>
<dbReference type="Proteomes" id="UP000060630">
    <property type="component" value="Unassembled WGS sequence"/>
</dbReference>
<feature type="domain" description="AAA+ ATPase" evidence="1">
    <location>
        <begin position="83"/>
        <end position="228"/>
    </location>
</feature>
<protein>
    <recommendedName>
        <fullName evidence="1">AAA+ ATPase domain-containing protein</fullName>
    </recommendedName>
</protein>